<evidence type="ECO:0008006" key="2">
    <source>
        <dbReference type="Google" id="ProtNLM"/>
    </source>
</evidence>
<proteinExistence type="predicted"/>
<name>A0A7S2PCB1_9STRA</name>
<sequence>MPPNPNKNNVVDALESLNINELVETIETVPDKEPTKDEGNIFYSYDDVHTAAIAASQKAQLRGVSTPDAIIALGTSGSIPATILQTELINDTTTKIPILSVDVDDKGSITQWFDASIGHGQKVNGGSVLLVDLLHLDGDNVRLSRCVEKLQQRHQPCKITVVVAFGAVETPSSYIVGSTIPSNNNCEVNQYCFPWDAKSTQCNLVEHNKKSDRCASIAAFKKKREAKMKERADRWSAMEKLQATENPPLSSVESSLPAGSSGDIFSADAITKHLVDDAGAVAITPK</sequence>
<gene>
    <name evidence="1" type="ORF">LDAN0321_LOCUS13453</name>
</gene>
<dbReference type="InterPro" id="IPR029057">
    <property type="entry name" value="PRTase-like"/>
</dbReference>
<evidence type="ECO:0000313" key="1">
    <source>
        <dbReference type="EMBL" id="CAD9591172.1"/>
    </source>
</evidence>
<reference evidence="1" key="1">
    <citation type="submission" date="2021-01" db="EMBL/GenBank/DDBJ databases">
        <authorList>
            <person name="Corre E."/>
            <person name="Pelletier E."/>
            <person name="Niang G."/>
            <person name="Scheremetjew M."/>
            <person name="Finn R."/>
            <person name="Kale V."/>
            <person name="Holt S."/>
            <person name="Cochrane G."/>
            <person name="Meng A."/>
            <person name="Brown T."/>
            <person name="Cohen L."/>
        </authorList>
    </citation>
    <scope>NUCLEOTIDE SEQUENCE</scope>
    <source>
        <strain evidence="1">B650</strain>
    </source>
</reference>
<organism evidence="1">
    <name type="scientific">Leptocylindrus danicus</name>
    <dbReference type="NCBI Taxonomy" id="163516"/>
    <lineage>
        <taxon>Eukaryota</taxon>
        <taxon>Sar</taxon>
        <taxon>Stramenopiles</taxon>
        <taxon>Ochrophyta</taxon>
        <taxon>Bacillariophyta</taxon>
        <taxon>Coscinodiscophyceae</taxon>
        <taxon>Chaetocerotophycidae</taxon>
        <taxon>Leptocylindrales</taxon>
        <taxon>Leptocylindraceae</taxon>
        <taxon>Leptocylindrus</taxon>
    </lineage>
</organism>
<accession>A0A7S2PCB1</accession>
<dbReference type="EMBL" id="HBGY01021376">
    <property type="protein sequence ID" value="CAD9591172.1"/>
    <property type="molecule type" value="Transcribed_RNA"/>
</dbReference>
<dbReference type="AlphaFoldDB" id="A0A7S2PCB1"/>
<dbReference type="Gene3D" id="3.40.50.2020">
    <property type="match status" value="1"/>
</dbReference>
<protein>
    <recommendedName>
        <fullName evidence="2">Phosphoribosyltransferase domain-containing protein</fullName>
    </recommendedName>
</protein>